<proteinExistence type="predicted"/>
<organism evidence="1 2">
    <name type="scientific">Choristoneura murinana nucleopolyhedrovirus</name>
    <dbReference type="NCBI Taxonomy" id="1987479"/>
    <lineage>
        <taxon>Viruses</taxon>
        <taxon>Viruses incertae sedis</taxon>
        <taxon>Naldaviricetes</taxon>
        <taxon>Lefavirales</taxon>
        <taxon>Baculoviridae</taxon>
        <taxon>Alphabaculovirus</taxon>
        <taxon>Alphabaculovirus chomurinanae</taxon>
    </lineage>
</organism>
<name>V9XTX2_9ABAC</name>
<dbReference type="RefSeq" id="YP_008992212.1">
    <property type="nucleotide sequence ID" value="NC_023177.1"/>
</dbReference>
<evidence type="ECO:0000313" key="1">
    <source>
        <dbReference type="EMBL" id="AHD25606.1"/>
    </source>
</evidence>
<dbReference type="EMBL" id="KF894742">
    <property type="protein sequence ID" value="AHD25606.1"/>
    <property type="molecule type" value="Genomic_DNA"/>
</dbReference>
<reference evidence="1 2" key="1">
    <citation type="journal article" date="2014" name="Genome Announc.">
        <title>Genome Sequence of an Alphabaculovirus Isolated from Choristoneura murinana.</title>
        <authorList>
            <person name="Rohrmann G.F."/>
            <person name="Erlandson M.A."/>
            <person name="Theilmann D.A."/>
        </authorList>
    </citation>
    <scope>NUCLEOTIDE SEQUENCE [LARGE SCALE GENOMIC DNA]</scope>
    <source>
        <strain evidence="1 2">Darmstadt</strain>
    </source>
</reference>
<gene>
    <name evidence="1" type="ORF">chmu120</name>
</gene>
<sequence>MYYYIARYRDDLYDIGTTNDISDTTEKQIPLMFKVWLGNLANTYYKSQLKHLEKYKVDNEDYYKLDKSTVEKLIYMTAMYSEVVKNKL</sequence>
<keyword evidence="2" id="KW-1185">Reference proteome</keyword>
<dbReference type="Proteomes" id="UP000203482">
    <property type="component" value="Segment"/>
</dbReference>
<evidence type="ECO:0000313" key="2">
    <source>
        <dbReference type="Proteomes" id="UP000203482"/>
    </source>
</evidence>
<accession>V9XTX2</accession>
<dbReference type="GeneID" id="18126143"/>
<protein>
    <submittedName>
        <fullName evidence="1">Uncharacterized protein</fullName>
    </submittedName>
</protein>
<dbReference type="OrthoDB" id="27248at10239"/>
<dbReference type="KEGG" id="vg:18126143"/>